<keyword evidence="4" id="KW-1185">Reference proteome</keyword>
<evidence type="ECO:0000313" key="4">
    <source>
        <dbReference type="Proteomes" id="UP000008810"/>
    </source>
</evidence>
<proteinExistence type="predicted"/>
<feature type="transmembrane region" description="Helical" evidence="1">
    <location>
        <begin position="52"/>
        <end position="71"/>
    </location>
</feature>
<accession>A0A2K2DF07</accession>
<organism evidence="2">
    <name type="scientific">Brachypodium distachyon</name>
    <name type="common">Purple false brome</name>
    <name type="synonym">Trachynia distachya</name>
    <dbReference type="NCBI Taxonomy" id="15368"/>
    <lineage>
        <taxon>Eukaryota</taxon>
        <taxon>Viridiplantae</taxon>
        <taxon>Streptophyta</taxon>
        <taxon>Embryophyta</taxon>
        <taxon>Tracheophyta</taxon>
        <taxon>Spermatophyta</taxon>
        <taxon>Magnoliopsida</taxon>
        <taxon>Liliopsida</taxon>
        <taxon>Poales</taxon>
        <taxon>Poaceae</taxon>
        <taxon>BOP clade</taxon>
        <taxon>Pooideae</taxon>
        <taxon>Stipodae</taxon>
        <taxon>Brachypodieae</taxon>
        <taxon>Brachypodium</taxon>
    </lineage>
</organism>
<dbReference type="AlphaFoldDB" id="A0A2K2DF07"/>
<reference evidence="2 3" key="1">
    <citation type="journal article" date="2010" name="Nature">
        <title>Genome sequencing and analysis of the model grass Brachypodium distachyon.</title>
        <authorList>
            <consortium name="International Brachypodium Initiative"/>
        </authorList>
    </citation>
    <scope>NUCLEOTIDE SEQUENCE [LARGE SCALE GENOMIC DNA]</scope>
    <source>
        <strain evidence="2 3">Bd21</strain>
    </source>
</reference>
<gene>
    <name evidence="2" type="ORF">BRADI_2g49875v3</name>
</gene>
<evidence type="ECO:0000313" key="3">
    <source>
        <dbReference type="EnsemblPlants" id="PNT72863"/>
    </source>
</evidence>
<dbReference type="EnsemblPlants" id="PNT72863">
    <property type="protein sequence ID" value="PNT72863"/>
    <property type="gene ID" value="BRADI_2g49875v3"/>
</dbReference>
<evidence type="ECO:0000313" key="2">
    <source>
        <dbReference type="EMBL" id="PNT72863.1"/>
    </source>
</evidence>
<keyword evidence="1" id="KW-0472">Membrane</keyword>
<sequence length="81" mass="8831">MSGSILSAAPTGPLCLSLVFLILPTASLLVPVNHDSFVLFLFWIIKKECCEMLSGGIIVMSVITGQLKHAYIMMSVLRLHI</sequence>
<keyword evidence="1" id="KW-0812">Transmembrane</keyword>
<protein>
    <submittedName>
        <fullName evidence="2 3">Uncharacterized protein</fullName>
    </submittedName>
</protein>
<dbReference type="Gramene" id="PNT72863">
    <property type="protein sequence ID" value="PNT72863"/>
    <property type="gene ID" value="BRADI_2g49875v3"/>
</dbReference>
<keyword evidence="1" id="KW-1133">Transmembrane helix</keyword>
<dbReference type="Proteomes" id="UP000008810">
    <property type="component" value="Chromosome 2"/>
</dbReference>
<reference evidence="2" key="2">
    <citation type="submission" date="2017-06" db="EMBL/GenBank/DDBJ databases">
        <title>WGS assembly of Brachypodium distachyon.</title>
        <authorList>
            <consortium name="The International Brachypodium Initiative"/>
            <person name="Lucas S."/>
            <person name="Harmon-Smith M."/>
            <person name="Lail K."/>
            <person name="Tice H."/>
            <person name="Grimwood J."/>
            <person name="Bruce D."/>
            <person name="Barry K."/>
            <person name="Shu S."/>
            <person name="Lindquist E."/>
            <person name="Wang M."/>
            <person name="Pitluck S."/>
            <person name="Vogel J.P."/>
            <person name="Garvin D.F."/>
            <person name="Mockler T.C."/>
            <person name="Schmutz J."/>
            <person name="Rokhsar D."/>
            <person name="Bevan M.W."/>
        </authorList>
    </citation>
    <scope>NUCLEOTIDE SEQUENCE</scope>
    <source>
        <strain evidence="2">Bd21</strain>
    </source>
</reference>
<reference evidence="3" key="3">
    <citation type="submission" date="2018-08" db="UniProtKB">
        <authorList>
            <consortium name="EnsemblPlants"/>
        </authorList>
    </citation>
    <scope>IDENTIFICATION</scope>
    <source>
        <strain evidence="3">cv. Bd21</strain>
    </source>
</reference>
<dbReference type="EMBL" id="CM000881">
    <property type="protein sequence ID" value="PNT72863.1"/>
    <property type="molecule type" value="Genomic_DNA"/>
</dbReference>
<evidence type="ECO:0000256" key="1">
    <source>
        <dbReference type="SAM" id="Phobius"/>
    </source>
</evidence>
<dbReference type="InParanoid" id="A0A2K2DF07"/>
<name>A0A2K2DF07_BRADI</name>